<dbReference type="EMBL" id="ML143605">
    <property type="protein sequence ID" value="TBU21458.1"/>
    <property type="molecule type" value="Genomic_DNA"/>
</dbReference>
<name>A0A4Q9NKW3_9APHY</name>
<sequence length="251" mass="26285">MATRRRVGFSTSTSEASRRQLMQPVPCWEKVWGPPDGAPPGTTLRVYKWVKTDKKQQFSDDEGEADQPLAPIQPEELVEVVEGDDDMDQDDAANSNVPETTSGLVSRDVSEPAPVRPKDGSGDTSAPQSKPASPKPHPLSISFQPPTPTPAPEDVDDGLQDALLPPETGGDEDGALDEGGLDVGPLDGGVDVDVGAIGGDEGMSLDMGGIGPDGEQFEGADDLSQLQSTDALLGGPLMDENMEDPFAVPPS</sequence>
<proteinExistence type="predicted"/>
<gene>
    <name evidence="2" type="ORF">BD311DRAFT_792698</name>
</gene>
<dbReference type="AlphaFoldDB" id="A0A4Q9NKW3"/>
<accession>A0A4Q9NKW3</accession>
<evidence type="ECO:0000313" key="2">
    <source>
        <dbReference type="EMBL" id="TBU21458.1"/>
    </source>
</evidence>
<feature type="compositionally biased region" description="Polar residues" evidence="1">
    <location>
        <begin position="92"/>
        <end position="104"/>
    </location>
</feature>
<dbReference type="OMA" id="PCWEKVW"/>
<feature type="region of interest" description="Disordered" evidence="1">
    <location>
        <begin position="54"/>
        <end position="251"/>
    </location>
</feature>
<evidence type="ECO:0000256" key="1">
    <source>
        <dbReference type="SAM" id="MobiDB-lite"/>
    </source>
</evidence>
<feature type="compositionally biased region" description="Low complexity" evidence="1">
    <location>
        <begin position="183"/>
        <end position="195"/>
    </location>
</feature>
<feature type="compositionally biased region" description="Acidic residues" evidence="1">
    <location>
        <begin position="76"/>
        <end position="91"/>
    </location>
</feature>
<dbReference type="OrthoDB" id="2595509at2759"/>
<feature type="region of interest" description="Disordered" evidence="1">
    <location>
        <begin position="1"/>
        <end position="23"/>
    </location>
</feature>
<organism evidence="2">
    <name type="scientific">Dichomitus squalens</name>
    <dbReference type="NCBI Taxonomy" id="114155"/>
    <lineage>
        <taxon>Eukaryota</taxon>
        <taxon>Fungi</taxon>
        <taxon>Dikarya</taxon>
        <taxon>Basidiomycota</taxon>
        <taxon>Agaricomycotina</taxon>
        <taxon>Agaricomycetes</taxon>
        <taxon>Polyporales</taxon>
        <taxon>Polyporaceae</taxon>
        <taxon>Dichomitus</taxon>
    </lineage>
</organism>
<dbReference type="Proteomes" id="UP000292957">
    <property type="component" value="Unassembled WGS sequence"/>
</dbReference>
<reference evidence="2" key="1">
    <citation type="submission" date="2019-01" db="EMBL/GenBank/DDBJ databases">
        <title>Draft genome sequences of three monokaryotic isolates of the white-rot basidiomycete fungus Dichomitus squalens.</title>
        <authorList>
            <consortium name="DOE Joint Genome Institute"/>
            <person name="Lopez S.C."/>
            <person name="Andreopoulos B."/>
            <person name="Pangilinan J."/>
            <person name="Lipzen A."/>
            <person name="Riley R."/>
            <person name="Ahrendt S."/>
            <person name="Ng V."/>
            <person name="Barry K."/>
            <person name="Daum C."/>
            <person name="Grigoriev I.V."/>
            <person name="Hilden K.S."/>
            <person name="Makela M.R."/>
            <person name="de Vries R.P."/>
        </authorList>
    </citation>
    <scope>NUCLEOTIDE SEQUENCE [LARGE SCALE GENOMIC DNA]</scope>
    <source>
        <strain evidence="2">OM18370.1</strain>
    </source>
</reference>
<feature type="compositionally biased region" description="Acidic residues" evidence="1">
    <location>
        <begin position="169"/>
        <end position="180"/>
    </location>
</feature>
<protein>
    <submittedName>
        <fullName evidence="2">Uncharacterized protein</fullName>
    </submittedName>
</protein>